<gene>
    <name evidence="3" type="primary">E1BAP5B</name>
</gene>
<dbReference type="PANTHER" id="PTHR12381">
    <property type="entry name" value="HETEROGENEOUS NUCLEAR RIBONUCLEOPROTEIN U FAMILY MEMBER"/>
    <property type="match status" value="1"/>
</dbReference>
<dbReference type="GO" id="GO:0005634">
    <property type="term" value="C:nucleus"/>
    <property type="evidence" value="ECO:0007669"/>
    <property type="project" value="TreeGrafter"/>
</dbReference>
<dbReference type="AlphaFoldDB" id="A0AA51UD22"/>
<feature type="region of interest" description="Disordered" evidence="1">
    <location>
        <begin position="1"/>
        <end position="56"/>
    </location>
</feature>
<name>A0AA51UD22_EUGGR</name>
<dbReference type="Gene3D" id="2.60.120.920">
    <property type="match status" value="1"/>
</dbReference>
<feature type="region of interest" description="Disordered" evidence="1">
    <location>
        <begin position="171"/>
        <end position="191"/>
    </location>
</feature>
<evidence type="ECO:0000313" key="3">
    <source>
        <dbReference type="EMBL" id="WMV69959.1"/>
    </source>
</evidence>
<feature type="compositionally biased region" description="Pro residues" evidence="1">
    <location>
        <begin position="23"/>
        <end position="34"/>
    </location>
</feature>
<dbReference type="InterPro" id="IPR003877">
    <property type="entry name" value="SPRY_dom"/>
</dbReference>
<dbReference type="InterPro" id="IPR013320">
    <property type="entry name" value="ConA-like_dom_sf"/>
</dbReference>
<feature type="domain" description="B30.2/SPRY" evidence="2">
    <location>
        <begin position="302"/>
        <end position="479"/>
    </location>
</feature>
<dbReference type="CDD" id="cd02019">
    <property type="entry name" value="NK"/>
    <property type="match status" value="1"/>
</dbReference>
<evidence type="ECO:0000259" key="2">
    <source>
        <dbReference type="PROSITE" id="PS50188"/>
    </source>
</evidence>
<dbReference type="GO" id="GO:0000380">
    <property type="term" value="P:alternative mRNA splicing, via spliceosome"/>
    <property type="evidence" value="ECO:0007669"/>
    <property type="project" value="TreeGrafter"/>
</dbReference>
<dbReference type="Gene3D" id="3.40.50.300">
    <property type="entry name" value="P-loop containing nucleotide triphosphate hydrolases"/>
    <property type="match status" value="1"/>
</dbReference>
<dbReference type="Pfam" id="PF00622">
    <property type="entry name" value="SPRY"/>
    <property type="match status" value="1"/>
</dbReference>
<feature type="compositionally biased region" description="Pro residues" evidence="1">
    <location>
        <begin position="241"/>
        <end position="277"/>
    </location>
</feature>
<dbReference type="SUPFAM" id="SSF49899">
    <property type="entry name" value="Concanavalin A-like lectins/glucanases"/>
    <property type="match status" value="1"/>
</dbReference>
<dbReference type="InterPro" id="IPR027417">
    <property type="entry name" value="P-loop_NTPase"/>
</dbReference>
<keyword evidence="3" id="KW-0687">Ribonucleoprotein</keyword>
<sequence length="837" mass="90888">MRRPPWHLTLPMRRGVRPKEPPKPPARLPRPPPGAKGVHKLGKPRRRPPPKTTTRLFGRGRQFRLCICSSDRYLGWMDKVRASRGKASPVGPGAPAEEFVFRPTSQAANSKTFHRGGSAVIAMKPQTTPPAPKAAAAPAASATAALAAALQVHTAPSAPPPSHLKALAEFSAAADSDTPSEAPETPLPTVEDFNAGPLSGLFALTALTTLAAAPTLTCIPLVEASSMDKLRAAAPANNPAPAPLLLPPPLPAPRPTEPWLPPPPRPPTPASPVPTGPSPRDFSYGRAAALPPVPDRPMTEEEALQDVGFWQVRKVQASPLGVVALNPADKHLDFVVRDPPDGGSSLASNVWAGCRATHGTQTGRVAYAVQVTQGVLARVGWGTASATLNLGNDDQSWGFGSTGKKSHNGNFLDYGRPWGGGDLIHCLLDCTTGYISFMHNGRELGVSHQIPAWLRAVPIFPHVLTKNAELIVMFSGNPTLPALPEGYTYIEDHNALCLSPWGATNPEYGVTSSTVPTGEREVPFTGALTLTGWAADQRRLIMLVGLPCSGKTFWAKKFIQQHPDLRFQLLSTNLIMERLMPNTVHSYADRFKKVIRAASIHLDAQMQLVSMQQGNVIWDQTNIEMEGRLKKLELFKQFKKTAVVFLPPLNLLRQWRKKQWEQTGQRVPDRVVALMENCFTLPTLEEEAAFDEVVYAFGNSVVERREVMQTYKDEAAAFSRGEKRGMSEVPENAPMEKSLRKDSYIKSYGELEFFASNPYRPMLPYTAEAQALPEDERQLLLLRQAKMDAVPTFTPAPLVAPAAPAAPQAAEHPFAGPLYEFATSSVGPATEGIRQVS</sequence>
<proteinExistence type="evidence at transcript level"/>
<dbReference type="SUPFAM" id="SSF52540">
    <property type="entry name" value="P-loop containing nucleoside triphosphate hydrolases"/>
    <property type="match status" value="1"/>
</dbReference>
<dbReference type="InterPro" id="IPR001870">
    <property type="entry name" value="B30.2/SPRY"/>
</dbReference>
<dbReference type="PANTHER" id="PTHR12381:SF56">
    <property type="entry name" value="B30.2_SPRY DOMAIN-CONTAINING PROTEIN-RELATED"/>
    <property type="match status" value="1"/>
</dbReference>
<dbReference type="InterPro" id="IPR043136">
    <property type="entry name" value="B30.2/SPRY_sf"/>
</dbReference>
<dbReference type="SMART" id="SM00449">
    <property type="entry name" value="SPRY"/>
    <property type="match status" value="1"/>
</dbReference>
<dbReference type="EMBL" id="OQ397627">
    <property type="protein sequence ID" value="WMV69959.1"/>
    <property type="molecule type" value="mRNA"/>
</dbReference>
<reference evidence="3" key="1">
    <citation type="journal article" date="2023" name="Acta Biochim. Biophys. Sin.">
        <title>Transcriptomic and genomic identification of spliceosomal genes from Euglena gracilis.</title>
        <authorList>
            <person name="Gao P."/>
            <person name="Zhong Y."/>
            <person name="Sun C."/>
        </authorList>
    </citation>
    <scope>NUCLEOTIDE SEQUENCE</scope>
</reference>
<protein>
    <submittedName>
        <fullName evidence="3">Heterogeneous nuclear ribonucleoprotein U-like protein 1</fullName>
    </submittedName>
</protein>
<feature type="region of interest" description="Disordered" evidence="1">
    <location>
        <begin position="241"/>
        <end position="300"/>
    </location>
</feature>
<organism evidence="3">
    <name type="scientific">Euglena gracilis</name>
    <dbReference type="NCBI Taxonomy" id="3039"/>
    <lineage>
        <taxon>Eukaryota</taxon>
        <taxon>Discoba</taxon>
        <taxon>Euglenozoa</taxon>
        <taxon>Euglenida</taxon>
        <taxon>Spirocuta</taxon>
        <taxon>Euglenophyceae</taxon>
        <taxon>Euglenales</taxon>
        <taxon>Euglenaceae</taxon>
        <taxon>Euglena</taxon>
    </lineage>
</organism>
<dbReference type="GO" id="GO:1990904">
    <property type="term" value="C:ribonucleoprotein complex"/>
    <property type="evidence" value="ECO:0007669"/>
    <property type="project" value="UniProtKB-KW"/>
</dbReference>
<dbReference type="PROSITE" id="PS50188">
    <property type="entry name" value="B302_SPRY"/>
    <property type="match status" value="1"/>
</dbReference>
<dbReference type="Pfam" id="PF13671">
    <property type="entry name" value="AAA_33"/>
    <property type="match status" value="1"/>
</dbReference>
<dbReference type="GO" id="GO:0003723">
    <property type="term" value="F:RNA binding"/>
    <property type="evidence" value="ECO:0007669"/>
    <property type="project" value="TreeGrafter"/>
</dbReference>
<accession>A0AA51UD22</accession>
<evidence type="ECO:0000256" key="1">
    <source>
        <dbReference type="SAM" id="MobiDB-lite"/>
    </source>
</evidence>
<feature type="compositionally biased region" description="Basic residues" evidence="1">
    <location>
        <begin position="37"/>
        <end position="49"/>
    </location>
</feature>